<dbReference type="Gene3D" id="3.30.70.270">
    <property type="match status" value="1"/>
</dbReference>
<accession>A0A849VFI3</accession>
<proteinExistence type="predicted"/>
<dbReference type="EMBL" id="JABBPG010000005">
    <property type="protein sequence ID" value="NOU51560.1"/>
    <property type="molecule type" value="Genomic_DNA"/>
</dbReference>
<evidence type="ECO:0000256" key="3">
    <source>
        <dbReference type="ARBA" id="ARBA00034247"/>
    </source>
</evidence>
<dbReference type="GO" id="GO:1902201">
    <property type="term" value="P:negative regulation of bacterial-type flagellum-dependent cell motility"/>
    <property type="evidence" value="ECO:0007669"/>
    <property type="project" value="TreeGrafter"/>
</dbReference>
<dbReference type="GO" id="GO:0043709">
    <property type="term" value="P:cell adhesion involved in single-species biofilm formation"/>
    <property type="evidence" value="ECO:0007669"/>
    <property type="project" value="TreeGrafter"/>
</dbReference>
<dbReference type="InterPro" id="IPR000160">
    <property type="entry name" value="GGDEF_dom"/>
</dbReference>
<dbReference type="GO" id="GO:0005886">
    <property type="term" value="C:plasma membrane"/>
    <property type="evidence" value="ECO:0007669"/>
    <property type="project" value="TreeGrafter"/>
</dbReference>
<dbReference type="InterPro" id="IPR029787">
    <property type="entry name" value="Nucleotide_cyclase"/>
</dbReference>
<dbReference type="SUPFAM" id="SSF55073">
    <property type="entry name" value="Nucleotide cyclase"/>
    <property type="match status" value="1"/>
</dbReference>
<evidence type="ECO:0000313" key="5">
    <source>
        <dbReference type="EMBL" id="NOU51560.1"/>
    </source>
</evidence>
<dbReference type="GO" id="GO:0052621">
    <property type="term" value="F:diguanylate cyclase activity"/>
    <property type="evidence" value="ECO:0007669"/>
    <property type="project" value="UniProtKB-EC"/>
</dbReference>
<dbReference type="EC" id="2.7.7.65" evidence="2"/>
<feature type="domain" description="GGDEF" evidence="4">
    <location>
        <begin position="180"/>
        <end position="309"/>
    </location>
</feature>
<comment type="catalytic activity">
    <reaction evidence="3">
        <text>2 GTP = 3',3'-c-di-GMP + 2 diphosphate</text>
        <dbReference type="Rhea" id="RHEA:24898"/>
        <dbReference type="ChEBI" id="CHEBI:33019"/>
        <dbReference type="ChEBI" id="CHEBI:37565"/>
        <dbReference type="ChEBI" id="CHEBI:58805"/>
        <dbReference type="EC" id="2.7.7.65"/>
    </reaction>
</comment>
<dbReference type="PROSITE" id="PS50887">
    <property type="entry name" value="GGDEF"/>
    <property type="match status" value="1"/>
</dbReference>
<dbReference type="Pfam" id="PF00990">
    <property type="entry name" value="GGDEF"/>
    <property type="match status" value="1"/>
</dbReference>
<dbReference type="InterPro" id="IPR043128">
    <property type="entry name" value="Rev_trsase/Diguanyl_cyclase"/>
</dbReference>
<dbReference type="FunFam" id="3.30.70.270:FF:000001">
    <property type="entry name" value="Diguanylate cyclase domain protein"/>
    <property type="match status" value="1"/>
</dbReference>
<dbReference type="PANTHER" id="PTHR45138:SF9">
    <property type="entry name" value="DIGUANYLATE CYCLASE DGCM-RELATED"/>
    <property type="match status" value="1"/>
</dbReference>
<dbReference type="InterPro" id="IPR050469">
    <property type="entry name" value="Diguanylate_Cyclase"/>
</dbReference>
<evidence type="ECO:0000256" key="2">
    <source>
        <dbReference type="ARBA" id="ARBA00012528"/>
    </source>
</evidence>
<dbReference type="Proteomes" id="UP000586305">
    <property type="component" value="Unassembled WGS sequence"/>
</dbReference>
<evidence type="ECO:0000259" key="4">
    <source>
        <dbReference type="PROSITE" id="PS50887"/>
    </source>
</evidence>
<keyword evidence="6" id="KW-1185">Reference proteome</keyword>
<reference evidence="5 6" key="1">
    <citation type="submission" date="2020-04" db="EMBL/GenBank/DDBJ databases">
        <title>Pseudoalteromonas caenipelagi sp. nov., isolated from a tidal flat.</title>
        <authorList>
            <person name="Park S."/>
            <person name="Yoon J.-H."/>
        </authorList>
    </citation>
    <scope>NUCLEOTIDE SEQUENCE [LARGE SCALE GENOMIC DNA]</scope>
    <source>
        <strain evidence="5 6">JBTF-M23</strain>
    </source>
</reference>
<dbReference type="PANTHER" id="PTHR45138">
    <property type="entry name" value="REGULATORY COMPONENTS OF SENSORY TRANSDUCTION SYSTEM"/>
    <property type="match status" value="1"/>
</dbReference>
<dbReference type="SMART" id="SM00267">
    <property type="entry name" value="GGDEF"/>
    <property type="match status" value="1"/>
</dbReference>
<comment type="caution">
    <text evidence="5">The sequence shown here is derived from an EMBL/GenBank/DDBJ whole genome shotgun (WGS) entry which is preliminary data.</text>
</comment>
<dbReference type="RefSeq" id="WP_171626618.1">
    <property type="nucleotide sequence ID" value="NZ_JABBPG010000005.1"/>
</dbReference>
<dbReference type="AlphaFoldDB" id="A0A849VFI3"/>
<dbReference type="CDD" id="cd01949">
    <property type="entry name" value="GGDEF"/>
    <property type="match status" value="1"/>
</dbReference>
<sequence>MSKVSSCGYEWTIQLVSQNSEHMLDKCLASILSAALAEASLFAFYFSKSLSIQQTPCAIFTSSEQWLDEQLDVPALVGRLNKLNHDVQLLSLAQMQILPVRYQGLILGFLAVDNSAIIPTSEHNVLNHVLNIYVHQLATLQYARIDPLTQLLNRQTFDEKVMDIVAGKEAWLVREHGNDVKWYIAMADIDHFKYVNDNHGHVIGDEVILLVAQLLKSNFRIGDYVFRYGGEEFAIVFPCKDEGKAIEKLDSVRAIIAATRFPQVGSVTISLGVAELTDNAQVADFVNRADQALYQSKQDGRNRVTAFSNMDSAKDSYQTGDIELF</sequence>
<organism evidence="5 6">
    <name type="scientific">Pseudoalteromonas caenipelagi</name>
    <dbReference type="NCBI Taxonomy" id="2726988"/>
    <lineage>
        <taxon>Bacteria</taxon>
        <taxon>Pseudomonadati</taxon>
        <taxon>Pseudomonadota</taxon>
        <taxon>Gammaproteobacteria</taxon>
        <taxon>Alteromonadales</taxon>
        <taxon>Pseudoalteromonadaceae</taxon>
        <taxon>Pseudoalteromonas</taxon>
    </lineage>
</organism>
<comment type="cofactor">
    <cofactor evidence="1">
        <name>Mg(2+)</name>
        <dbReference type="ChEBI" id="CHEBI:18420"/>
    </cofactor>
</comment>
<evidence type="ECO:0000256" key="1">
    <source>
        <dbReference type="ARBA" id="ARBA00001946"/>
    </source>
</evidence>
<dbReference type="NCBIfam" id="TIGR00254">
    <property type="entry name" value="GGDEF"/>
    <property type="match status" value="1"/>
</dbReference>
<name>A0A849VFI3_9GAMM</name>
<protein>
    <recommendedName>
        <fullName evidence="2">diguanylate cyclase</fullName>
        <ecNumber evidence="2">2.7.7.65</ecNumber>
    </recommendedName>
</protein>
<gene>
    <name evidence="5" type="ORF">HG263_13575</name>
</gene>
<evidence type="ECO:0000313" key="6">
    <source>
        <dbReference type="Proteomes" id="UP000586305"/>
    </source>
</evidence>